<keyword evidence="4 11" id="KW-0808">Transferase</keyword>
<dbReference type="RefSeq" id="WP_313993909.1">
    <property type="nucleotide sequence ID" value="NZ_CAUQBC010000001.1"/>
</dbReference>
<dbReference type="FunFam" id="3.40.50.300:FF:000225">
    <property type="entry name" value="Thymidylate kinase"/>
    <property type="match status" value="1"/>
</dbReference>
<evidence type="ECO:0000256" key="2">
    <source>
        <dbReference type="ARBA" id="ARBA00012980"/>
    </source>
</evidence>
<evidence type="ECO:0000256" key="10">
    <source>
        <dbReference type="ARBA" id="ARBA00057735"/>
    </source>
</evidence>
<dbReference type="Gene3D" id="3.40.50.300">
    <property type="entry name" value="P-loop containing nucleotide triphosphate hydrolases"/>
    <property type="match status" value="1"/>
</dbReference>
<name>A0A931E5G5_9ACTN</name>
<dbReference type="GO" id="GO:0006233">
    <property type="term" value="P:dTDP biosynthetic process"/>
    <property type="evidence" value="ECO:0007669"/>
    <property type="project" value="InterPro"/>
</dbReference>
<dbReference type="NCBIfam" id="TIGR00041">
    <property type="entry name" value="DTMP_kinase"/>
    <property type="match status" value="1"/>
</dbReference>
<dbReference type="AlphaFoldDB" id="A0A931E5G5"/>
<keyword evidence="5 11" id="KW-0545">Nucleotide biosynthesis</keyword>
<keyword evidence="6 11" id="KW-0547">Nucleotide-binding</keyword>
<dbReference type="HAMAP" id="MF_00165">
    <property type="entry name" value="Thymidylate_kinase"/>
    <property type="match status" value="1"/>
</dbReference>
<dbReference type="InterPro" id="IPR018094">
    <property type="entry name" value="Thymidylate_kinase"/>
</dbReference>
<accession>A0A931E5G5</accession>
<evidence type="ECO:0000256" key="3">
    <source>
        <dbReference type="ARBA" id="ARBA00017144"/>
    </source>
</evidence>
<feature type="domain" description="Thymidylate kinase-like" evidence="12">
    <location>
        <begin position="15"/>
        <end position="201"/>
    </location>
</feature>
<comment type="similarity">
    <text evidence="1 11">Belongs to the thymidylate kinase family.</text>
</comment>
<dbReference type="PANTHER" id="PTHR10344:SF4">
    <property type="entry name" value="UMP-CMP KINASE 2, MITOCHONDRIAL"/>
    <property type="match status" value="1"/>
</dbReference>
<dbReference type="EC" id="2.7.4.9" evidence="2 11"/>
<dbReference type="GO" id="GO:0005829">
    <property type="term" value="C:cytosol"/>
    <property type="evidence" value="ECO:0007669"/>
    <property type="project" value="TreeGrafter"/>
</dbReference>
<evidence type="ECO:0000256" key="7">
    <source>
        <dbReference type="ARBA" id="ARBA00022777"/>
    </source>
</evidence>
<comment type="function">
    <text evidence="10 11">Phosphorylation of dTMP to form dTDP in both de novo and salvage pathways of dTTP synthesis.</text>
</comment>
<evidence type="ECO:0000256" key="9">
    <source>
        <dbReference type="ARBA" id="ARBA00048743"/>
    </source>
</evidence>
<evidence type="ECO:0000256" key="6">
    <source>
        <dbReference type="ARBA" id="ARBA00022741"/>
    </source>
</evidence>
<feature type="binding site" evidence="11">
    <location>
        <begin position="17"/>
        <end position="24"/>
    </location>
    <ligand>
        <name>ATP</name>
        <dbReference type="ChEBI" id="CHEBI:30616"/>
    </ligand>
</feature>
<keyword evidence="7 11" id="KW-0418">Kinase</keyword>
<dbReference type="Proteomes" id="UP000772566">
    <property type="component" value="Unassembled WGS sequence"/>
</dbReference>
<evidence type="ECO:0000256" key="8">
    <source>
        <dbReference type="ARBA" id="ARBA00022840"/>
    </source>
</evidence>
<protein>
    <recommendedName>
        <fullName evidence="3 11">Thymidylate kinase</fullName>
        <ecNumber evidence="2 11">2.7.4.9</ecNumber>
    </recommendedName>
    <alternativeName>
        <fullName evidence="11">dTMP kinase</fullName>
    </alternativeName>
</protein>
<dbReference type="GO" id="GO:0004798">
    <property type="term" value="F:dTMP kinase activity"/>
    <property type="evidence" value="ECO:0007669"/>
    <property type="project" value="UniProtKB-UniRule"/>
</dbReference>
<dbReference type="InterPro" id="IPR027417">
    <property type="entry name" value="P-loop_NTPase"/>
</dbReference>
<keyword evidence="8 11" id="KW-0067">ATP-binding</keyword>
<reference evidence="13" key="1">
    <citation type="submission" date="2020-04" db="EMBL/GenBank/DDBJ databases">
        <title>Deep metagenomics examines the oral microbiome during advanced dental caries in children, revealing novel taxa and co-occurrences with host molecules.</title>
        <authorList>
            <person name="Baker J.L."/>
            <person name="Morton J.T."/>
            <person name="Dinis M."/>
            <person name="Alvarez R."/>
            <person name="Tran N.C."/>
            <person name="Knight R."/>
            <person name="Edlund A."/>
        </authorList>
    </citation>
    <scope>NUCLEOTIDE SEQUENCE</scope>
    <source>
        <strain evidence="13">JCVI_22A_bin.2</strain>
    </source>
</reference>
<proteinExistence type="inferred from homology"/>
<evidence type="ECO:0000259" key="12">
    <source>
        <dbReference type="Pfam" id="PF02223"/>
    </source>
</evidence>
<comment type="catalytic activity">
    <reaction evidence="9 11">
        <text>dTMP + ATP = dTDP + ADP</text>
        <dbReference type="Rhea" id="RHEA:13517"/>
        <dbReference type="ChEBI" id="CHEBI:30616"/>
        <dbReference type="ChEBI" id="CHEBI:58369"/>
        <dbReference type="ChEBI" id="CHEBI:63528"/>
        <dbReference type="ChEBI" id="CHEBI:456216"/>
        <dbReference type="EC" id="2.7.4.9"/>
    </reaction>
</comment>
<dbReference type="GO" id="GO:0005524">
    <property type="term" value="F:ATP binding"/>
    <property type="evidence" value="ECO:0007669"/>
    <property type="project" value="UniProtKB-UniRule"/>
</dbReference>
<dbReference type="GO" id="GO:0006235">
    <property type="term" value="P:dTTP biosynthetic process"/>
    <property type="evidence" value="ECO:0007669"/>
    <property type="project" value="UniProtKB-UniRule"/>
</dbReference>
<comment type="caution">
    <text evidence="13">The sequence shown here is derived from an EMBL/GenBank/DDBJ whole genome shotgun (WGS) entry which is preliminary data.</text>
</comment>
<dbReference type="PROSITE" id="PS01331">
    <property type="entry name" value="THYMIDYLATE_KINASE"/>
    <property type="match status" value="1"/>
</dbReference>
<organism evidence="13 14">
    <name type="scientific">Lancefieldella parvula</name>
    <dbReference type="NCBI Taxonomy" id="1382"/>
    <lineage>
        <taxon>Bacteria</taxon>
        <taxon>Bacillati</taxon>
        <taxon>Actinomycetota</taxon>
        <taxon>Coriobacteriia</taxon>
        <taxon>Coriobacteriales</taxon>
        <taxon>Atopobiaceae</taxon>
        <taxon>Lancefieldella</taxon>
    </lineage>
</organism>
<sequence length="219" mass="23819">MNKDARTSQGLFITLEGVDGCGKSTQASLLREDLEALGFDVVFVREPGGTAISEQIRGVVLNPENGMMCDECELLLYEASRAQLVGEVIRPALAAGKVVLCDRFYDSTFAYQAAGRGLDTDLVHRANRLGSCGVSPDRTLVFMLEPTVAHARATQNDADRLEAEGVAFQERVFAGYKQLLQNEPERVKAVDADGTIDEVRARTRQLLADLIPGICELGE</sequence>
<dbReference type="InterPro" id="IPR039430">
    <property type="entry name" value="Thymidylate_kin-like_dom"/>
</dbReference>
<dbReference type="PANTHER" id="PTHR10344">
    <property type="entry name" value="THYMIDYLATE KINASE"/>
    <property type="match status" value="1"/>
</dbReference>
<dbReference type="GO" id="GO:0006227">
    <property type="term" value="P:dUDP biosynthetic process"/>
    <property type="evidence" value="ECO:0007669"/>
    <property type="project" value="TreeGrafter"/>
</dbReference>
<dbReference type="EMBL" id="JABZGT010000358">
    <property type="protein sequence ID" value="MBF4809639.1"/>
    <property type="molecule type" value="Genomic_DNA"/>
</dbReference>
<evidence type="ECO:0000256" key="4">
    <source>
        <dbReference type="ARBA" id="ARBA00022679"/>
    </source>
</evidence>
<dbReference type="SUPFAM" id="SSF52540">
    <property type="entry name" value="P-loop containing nucleoside triphosphate hydrolases"/>
    <property type="match status" value="1"/>
</dbReference>
<evidence type="ECO:0000313" key="14">
    <source>
        <dbReference type="Proteomes" id="UP000772566"/>
    </source>
</evidence>
<dbReference type="Pfam" id="PF02223">
    <property type="entry name" value="Thymidylate_kin"/>
    <property type="match status" value="1"/>
</dbReference>
<gene>
    <name evidence="11 13" type="primary">tmk</name>
    <name evidence="13" type="ORF">HXK23_05415</name>
</gene>
<evidence type="ECO:0000256" key="1">
    <source>
        <dbReference type="ARBA" id="ARBA00009776"/>
    </source>
</evidence>
<evidence type="ECO:0000256" key="5">
    <source>
        <dbReference type="ARBA" id="ARBA00022727"/>
    </source>
</evidence>
<evidence type="ECO:0000256" key="11">
    <source>
        <dbReference type="HAMAP-Rule" id="MF_00165"/>
    </source>
</evidence>
<dbReference type="InterPro" id="IPR018095">
    <property type="entry name" value="Thymidylate_kin_CS"/>
</dbReference>
<evidence type="ECO:0000313" key="13">
    <source>
        <dbReference type="EMBL" id="MBF4809639.1"/>
    </source>
</evidence>
<dbReference type="CDD" id="cd01672">
    <property type="entry name" value="TMPK"/>
    <property type="match status" value="1"/>
</dbReference>